<proteinExistence type="predicted"/>
<accession>A0A8T4GFZ0</accession>
<feature type="compositionally biased region" description="Basic and acidic residues" evidence="1">
    <location>
        <begin position="99"/>
        <end position="108"/>
    </location>
</feature>
<sequence>MELELRFFATFREAAGGKTVHREFEDGATTGDVLRELEAEYEGMTGRLIVDGDLAPQINILKNGREVLHLQGLETPLEDGDRLSVFPPVAGGTTNPGETEERTDPPSEEGWVRREVAYRGISRRLAAHYLVNLGGELVDADDPAEATRVDGEGWRAALSAETVTAAASIRLTEVSVSFAGEESVLDTLLPKFKQKAMRAGG</sequence>
<dbReference type="InterPro" id="IPR054834">
    <property type="entry name" value="SAMP1_3"/>
</dbReference>
<dbReference type="PANTHER" id="PTHR38031">
    <property type="entry name" value="SULFUR CARRIER PROTEIN SLR0821-RELATED"/>
    <property type="match status" value="1"/>
</dbReference>
<dbReference type="InterPro" id="IPR052045">
    <property type="entry name" value="Sulfur_Carrier/Prot_Modifier"/>
</dbReference>
<dbReference type="InterPro" id="IPR012675">
    <property type="entry name" value="Beta-grasp_dom_sf"/>
</dbReference>
<evidence type="ECO:0000259" key="2">
    <source>
        <dbReference type="Pfam" id="PF09189"/>
    </source>
</evidence>
<dbReference type="SUPFAM" id="SSF54285">
    <property type="entry name" value="MoaD/ThiS"/>
    <property type="match status" value="1"/>
</dbReference>
<dbReference type="NCBIfam" id="TIGR01687">
    <property type="entry name" value="moaD_arch"/>
    <property type="match status" value="1"/>
</dbReference>
<dbReference type="Proteomes" id="UP000823588">
    <property type="component" value="Unassembled WGS sequence"/>
</dbReference>
<keyword evidence="4" id="KW-1185">Reference proteome</keyword>
<dbReference type="InterPro" id="IPR036473">
    <property type="entry name" value="Mopterin_CF_MoaD-rel_C_sf"/>
</dbReference>
<evidence type="ECO:0000313" key="3">
    <source>
        <dbReference type="EMBL" id="MBP1921975.1"/>
    </source>
</evidence>
<name>A0A8T4GFZ0_9EURY</name>
<comment type="caution">
    <text evidence="3">The sequence shown here is derived from an EMBL/GenBank/DDBJ whole genome shotgun (WGS) entry which is preliminary data.</text>
</comment>
<protein>
    <submittedName>
        <fullName evidence="3">Molybdopterin synthase sulfur carrier subunit</fullName>
    </submittedName>
</protein>
<feature type="domain" description="Molybdopterin cofactor biosynthesis MoaD-related C-terminal" evidence="2">
    <location>
        <begin position="115"/>
        <end position="201"/>
    </location>
</feature>
<feature type="region of interest" description="Disordered" evidence="1">
    <location>
        <begin position="87"/>
        <end position="108"/>
    </location>
</feature>
<dbReference type="InterPro" id="IPR016155">
    <property type="entry name" value="Mopterin_synth/thiamin_S_b"/>
</dbReference>
<dbReference type="Gene3D" id="3.10.20.30">
    <property type="match status" value="1"/>
</dbReference>
<dbReference type="EMBL" id="JAGGKQ010000005">
    <property type="protein sequence ID" value="MBP1921975.1"/>
    <property type="molecule type" value="Genomic_DNA"/>
</dbReference>
<dbReference type="Pfam" id="PF02597">
    <property type="entry name" value="ThiS"/>
    <property type="match status" value="1"/>
</dbReference>
<gene>
    <name evidence="3" type="ORF">J2751_000980</name>
</gene>
<dbReference type="PANTHER" id="PTHR38031:SF1">
    <property type="entry name" value="SULFUR CARRIER PROTEIN CYSO"/>
    <property type="match status" value="1"/>
</dbReference>
<dbReference type="AlphaFoldDB" id="A0A8T4GFZ0"/>
<dbReference type="InterPro" id="IPR015272">
    <property type="entry name" value="MoadD_C"/>
</dbReference>
<evidence type="ECO:0000313" key="4">
    <source>
        <dbReference type="Proteomes" id="UP000823588"/>
    </source>
</evidence>
<dbReference type="Pfam" id="PF09189">
    <property type="entry name" value="MoaD_arch"/>
    <property type="match status" value="1"/>
</dbReference>
<reference evidence="3" key="1">
    <citation type="submission" date="2021-03" db="EMBL/GenBank/DDBJ databases">
        <title>Genomic Encyclopedia of Type Strains, Phase IV (KMG-IV): sequencing the most valuable type-strain genomes for metagenomic binning, comparative biology and taxonomic classification.</title>
        <authorList>
            <person name="Goeker M."/>
        </authorList>
    </citation>
    <scope>NUCLEOTIDE SEQUENCE</scope>
    <source>
        <strain evidence="3">DSM 23564</strain>
    </source>
</reference>
<dbReference type="InterPro" id="IPR010038">
    <property type="entry name" value="MoaD_arc-typ"/>
</dbReference>
<dbReference type="Gene3D" id="3.30.1370.80">
    <property type="entry name" value="Molybdopterin cofactor biosynthesis MoaD-related, C-terminal domain"/>
    <property type="match status" value="1"/>
</dbReference>
<organism evidence="3 4">
    <name type="scientific">Halorubrum alkaliphilum</name>
    <dbReference type="NCBI Taxonomy" id="261290"/>
    <lineage>
        <taxon>Archaea</taxon>
        <taxon>Methanobacteriati</taxon>
        <taxon>Methanobacteriota</taxon>
        <taxon>Stenosarchaea group</taxon>
        <taxon>Halobacteria</taxon>
        <taxon>Halobacteriales</taxon>
        <taxon>Haloferacaceae</taxon>
        <taxon>Halorubrum</taxon>
    </lineage>
</organism>
<dbReference type="NCBIfam" id="NF041918">
    <property type="entry name" value="SAMP1"/>
    <property type="match status" value="1"/>
</dbReference>
<dbReference type="InterPro" id="IPR003749">
    <property type="entry name" value="ThiS/MoaD-like"/>
</dbReference>
<dbReference type="CDD" id="cd17505">
    <property type="entry name" value="Ubl_SAMP1_like"/>
    <property type="match status" value="1"/>
</dbReference>
<evidence type="ECO:0000256" key="1">
    <source>
        <dbReference type="SAM" id="MobiDB-lite"/>
    </source>
</evidence>